<protein>
    <submittedName>
        <fullName evidence="1">Uncharacterized protein</fullName>
    </submittedName>
</protein>
<dbReference type="AlphaFoldDB" id="A0AAV9SKH9"/>
<keyword evidence="2" id="KW-1185">Reference proteome</keyword>
<evidence type="ECO:0000313" key="2">
    <source>
        <dbReference type="Proteomes" id="UP001311232"/>
    </source>
</evidence>
<sequence length="137" mass="15493">MENHIPKTEEEEGTAAGLACPQQRVLPDNEDKFAGIMGQKKYPKHFMLGVLSARTAGSVERKNGNVSKNSQLLHPEILPETVLNKDSCLSLWDRETKEMSSVDMIVVNPCSEEDIHVWMESVLLKQLEEPRGFWFPV</sequence>
<gene>
    <name evidence="1" type="ORF">CRENBAI_005059</name>
</gene>
<name>A0AAV9SKH9_9TELE</name>
<proteinExistence type="predicted"/>
<organism evidence="1 2">
    <name type="scientific">Crenichthys baileyi</name>
    <name type="common">White River springfish</name>
    <dbReference type="NCBI Taxonomy" id="28760"/>
    <lineage>
        <taxon>Eukaryota</taxon>
        <taxon>Metazoa</taxon>
        <taxon>Chordata</taxon>
        <taxon>Craniata</taxon>
        <taxon>Vertebrata</taxon>
        <taxon>Euteleostomi</taxon>
        <taxon>Actinopterygii</taxon>
        <taxon>Neopterygii</taxon>
        <taxon>Teleostei</taxon>
        <taxon>Neoteleostei</taxon>
        <taxon>Acanthomorphata</taxon>
        <taxon>Ovalentaria</taxon>
        <taxon>Atherinomorphae</taxon>
        <taxon>Cyprinodontiformes</taxon>
        <taxon>Goodeidae</taxon>
        <taxon>Crenichthys</taxon>
    </lineage>
</organism>
<evidence type="ECO:0000313" key="1">
    <source>
        <dbReference type="EMBL" id="KAK5621475.1"/>
    </source>
</evidence>
<comment type="caution">
    <text evidence="1">The sequence shown here is derived from an EMBL/GenBank/DDBJ whole genome shotgun (WGS) entry which is preliminary data.</text>
</comment>
<reference evidence="1 2" key="1">
    <citation type="submission" date="2021-06" db="EMBL/GenBank/DDBJ databases">
        <authorList>
            <person name="Palmer J.M."/>
        </authorList>
    </citation>
    <scope>NUCLEOTIDE SEQUENCE [LARGE SCALE GENOMIC DNA]</scope>
    <source>
        <strain evidence="1 2">MEX-2019</strain>
        <tissue evidence="1">Muscle</tissue>
    </source>
</reference>
<accession>A0AAV9SKH9</accession>
<dbReference type="Proteomes" id="UP001311232">
    <property type="component" value="Unassembled WGS sequence"/>
</dbReference>
<dbReference type="EMBL" id="JAHHUM010000303">
    <property type="protein sequence ID" value="KAK5621475.1"/>
    <property type="molecule type" value="Genomic_DNA"/>
</dbReference>